<reference evidence="8 9" key="1">
    <citation type="submission" date="2020-04" db="EMBL/GenBank/DDBJ databases">
        <title>Description of novel Gluconacetobacter.</title>
        <authorList>
            <person name="Sombolestani A."/>
        </authorList>
    </citation>
    <scope>NUCLEOTIDE SEQUENCE [LARGE SCALE GENOMIC DNA]</scope>
    <source>
        <strain evidence="8 9">LMG 22058</strain>
    </source>
</reference>
<dbReference type="EMBL" id="JABEQP010000024">
    <property type="protein sequence ID" value="MBB2199602.1"/>
    <property type="molecule type" value="Genomic_DNA"/>
</dbReference>
<feature type="transmembrane region" description="Helical" evidence="6">
    <location>
        <begin position="43"/>
        <end position="62"/>
    </location>
</feature>
<dbReference type="RefSeq" id="WP_183010523.1">
    <property type="nucleotide sequence ID" value="NZ_JABEQP010000024.1"/>
</dbReference>
<evidence type="ECO:0000256" key="5">
    <source>
        <dbReference type="ARBA" id="ARBA00023136"/>
    </source>
</evidence>
<dbReference type="Proteomes" id="UP000530320">
    <property type="component" value="Unassembled WGS sequence"/>
</dbReference>
<dbReference type="InterPro" id="IPR036259">
    <property type="entry name" value="MFS_trans_sf"/>
</dbReference>
<keyword evidence="3 6" id="KW-0812">Transmembrane</keyword>
<evidence type="ECO:0000259" key="7">
    <source>
        <dbReference type="PROSITE" id="PS50850"/>
    </source>
</evidence>
<feature type="transmembrane region" description="Helical" evidence="6">
    <location>
        <begin position="348"/>
        <end position="367"/>
    </location>
</feature>
<evidence type="ECO:0000256" key="2">
    <source>
        <dbReference type="ARBA" id="ARBA00022475"/>
    </source>
</evidence>
<feature type="transmembrane region" description="Helical" evidence="6">
    <location>
        <begin position="94"/>
        <end position="115"/>
    </location>
</feature>
<evidence type="ECO:0000256" key="1">
    <source>
        <dbReference type="ARBA" id="ARBA00004651"/>
    </source>
</evidence>
<sequence length="373" mass="38943">MMAVLLLALGAFVWQVTELLPIGLLPQIAVGLTVPVDRVGLLVTGYAWLVALSAIPMTYLTAHVDRRRLVGLLLALVGTADLLTAIAPNYATVALLRIILACGHGVFWSIIAGLATRLAPDVPPGRATAWAFSGIAVALACGIPMSTALGHWLGWRSAFVVCGLLGWIALACVPFLLPAMPGEKPHRMPGELLANPALRRVVLMTGVLVTAHFCAYTYIVPLLTDRAQVPSNLVPVELLVFGIAGVIGNWLCGRLALSASVKIMMAIGGIILAQVILIGGRYVSASSWTDMAIWGLSSAFLVVGLQSRVLEVAVGHEDAASSLYVAAFNVGIGSGALLGGVVLSHAGITGVSWVSMGLAILTLWPAIGPRYAQ</sequence>
<dbReference type="Gene3D" id="1.20.1250.20">
    <property type="entry name" value="MFS general substrate transporter like domains"/>
    <property type="match status" value="1"/>
</dbReference>
<name>A0A7W4K3C0_9PROT</name>
<dbReference type="SUPFAM" id="SSF103473">
    <property type="entry name" value="MFS general substrate transporter"/>
    <property type="match status" value="1"/>
</dbReference>
<accession>A0A7W4K3C0</accession>
<gene>
    <name evidence="8" type="ORF">HLH44_19565</name>
</gene>
<proteinExistence type="predicted"/>
<organism evidence="8 9">
    <name type="scientific">Gluconacetobacter dulcium</name>
    <dbReference type="NCBI Taxonomy" id="2729096"/>
    <lineage>
        <taxon>Bacteria</taxon>
        <taxon>Pseudomonadati</taxon>
        <taxon>Pseudomonadota</taxon>
        <taxon>Alphaproteobacteria</taxon>
        <taxon>Acetobacterales</taxon>
        <taxon>Acetobacteraceae</taxon>
        <taxon>Gluconacetobacter</taxon>
    </lineage>
</organism>
<evidence type="ECO:0000256" key="3">
    <source>
        <dbReference type="ARBA" id="ARBA00022692"/>
    </source>
</evidence>
<feature type="domain" description="Major facilitator superfamily (MFS) profile" evidence="7">
    <location>
        <begin position="3"/>
        <end position="373"/>
    </location>
</feature>
<keyword evidence="4 6" id="KW-1133">Transmembrane helix</keyword>
<feature type="transmembrane region" description="Helical" evidence="6">
    <location>
        <begin position="322"/>
        <end position="342"/>
    </location>
</feature>
<keyword evidence="2" id="KW-1003">Cell membrane</keyword>
<dbReference type="PANTHER" id="PTHR43124:SF4">
    <property type="entry name" value="SUGAR EFFLUX TRANSPORTER"/>
    <property type="match status" value="1"/>
</dbReference>
<dbReference type="AlphaFoldDB" id="A0A7W4K3C0"/>
<feature type="transmembrane region" description="Helical" evidence="6">
    <location>
        <begin position="201"/>
        <end position="220"/>
    </location>
</feature>
<feature type="transmembrane region" description="Helical" evidence="6">
    <location>
        <begin position="232"/>
        <end position="251"/>
    </location>
</feature>
<dbReference type="InterPro" id="IPR050189">
    <property type="entry name" value="MFS_Efflux_Transporters"/>
</dbReference>
<dbReference type="Pfam" id="PF07690">
    <property type="entry name" value="MFS_1"/>
    <property type="match status" value="1"/>
</dbReference>
<dbReference type="CDD" id="cd17324">
    <property type="entry name" value="MFS_NepI_like"/>
    <property type="match status" value="1"/>
</dbReference>
<evidence type="ECO:0000256" key="6">
    <source>
        <dbReference type="SAM" id="Phobius"/>
    </source>
</evidence>
<dbReference type="InterPro" id="IPR020846">
    <property type="entry name" value="MFS_dom"/>
</dbReference>
<dbReference type="InterPro" id="IPR011701">
    <property type="entry name" value="MFS"/>
</dbReference>
<feature type="transmembrane region" description="Helical" evidence="6">
    <location>
        <begin position="291"/>
        <end position="310"/>
    </location>
</feature>
<comment type="subcellular location">
    <subcellularLocation>
        <location evidence="1">Cell membrane</location>
        <topology evidence="1">Multi-pass membrane protein</topology>
    </subcellularLocation>
</comment>
<evidence type="ECO:0000313" key="9">
    <source>
        <dbReference type="Proteomes" id="UP000530320"/>
    </source>
</evidence>
<dbReference type="PROSITE" id="PS50850">
    <property type="entry name" value="MFS"/>
    <property type="match status" value="1"/>
</dbReference>
<evidence type="ECO:0000256" key="4">
    <source>
        <dbReference type="ARBA" id="ARBA00022989"/>
    </source>
</evidence>
<feature type="transmembrane region" description="Helical" evidence="6">
    <location>
        <begin position="263"/>
        <end position="285"/>
    </location>
</feature>
<keyword evidence="5 6" id="KW-0472">Membrane</keyword>
<comment type="caution">
    <text evidence="8">The sequence shown here is derived from an EMBL/GenBank/DDBJ whole genome shotgun (WGS) entry which is preliminary data.</text>
</comment>
<dbReference type="PANTHER" id="PTHR43124">
    <property type="entry name" value="PURINE EFFLUX PUMP PBUE"/>
    <property type="match status" value="1"/>
</dbReference>
<dbReference type="GO" id="GO:0005886">
    <property type="term" value="C:plasma membrane"/>
    <property type="evidence" value="ECO:0007669"/>
    <property type="project" value="UniProtKB-SubCell"/>
</dbReference>
<protein>
    <submittedName>
        <fullName evidence="8">MFS transporter</fullName>
    </submittedName>
</protein>
<feature type="transmembrane region" description="Helical" evidence="6">
    <location>
        <begin position="158"/>
        <end position="180"/>
    </location>
</feature>
<feature type="transmembrane region" description="Helical" evidence="6">
    <location>
        <begin position="127"/>
        <end position="152"/>
    </location>
</feature>
<dbReference type="GO" id="GO:0022857">
    <property type="term" value="F:transmembrane transporter activity"/>
    <property type="evidence" value="ECO:0007669"/>
    <property type="project" value="InterPro"/>
</dbReference>
<evidence type="ECO:0000313" key="8">
    <source>
        <dbReference type="EMBL" id="MBB2199602.1"/>
    </source>
</evidence>